<comment type="caution">
    <text evidence="2">The sequence shown here is derived from an EMBL/GenBank/DDBJ whole genome shotgun (WGS) entry which is preliminary data.</text>
</comment>
<feature type="transmembrane region" description="Helical" evidence="1">
    <location>
        <begin position="163"/>
        <end position="184"/>
    </location>
</feature>
<gene>
    <name evidence="2" type="ORF">ABS766_09025</name>
</gene>
<evidence type="ECO:0000256" key="1">
    <source>
        <dbReference type="SAM" id="Phobius"/>
    </source>
</evidence>
<keyword evidence="1" id="KW-0472">Membrane</keyword>
<feature type="transmembrane region" description="Helical" evidence="1">
    <location>
        <begin position="65"/>
        <end position="90"/>
    </location>
</feature>
<keyword evidence="1" id="KW-1133">Transmembrane helix</keyword>
<accession>A0ABW8YZI2</accession>
<dbReference type="EMBL" id="JBELPZ010000008">
    <property type="protein sequence ID" value="MFL9844561.1"/>
    <property type="molecule type" value="Genomic_DNA"/>
</dbReference>
<dbReference type="Proteomes" id="UP001629156">
    <property type="component" value="Unassembled WGS sequence"/>
</dbReference>
<keyword evidence="1" id="KW-0812">Transmembrane</keyword>
<protein>
    <submittedName>
        <fullName evidence="2">DUF4271 domain-containing protein</fullName>
    </submittedName>
</protein>
<name>A0ABW8YZI2_9FLAO</name>
<dbReference type="InterPro" id="IPR025367">
    <property type="entry name" value="DUF4271"/>
</dbReference>
<keyword evidence="3" id="KW-1185">Reference proteome</keyword>
<feature type="transmembrane region" description="Helical" evidence="1">
    <location>
        <begin position="16"/>
        <end position="34"/>
    </location>
</feature>
<reference evidence="2 3" key="1">
    <citation type="submission" date="2024-06" db="EMBL/GenBank/DDBJ databases">
        <authorList>
            <person name="Kaempfer P."/>
            <person name="Viver T."/>
        </authorList>
    </citation>
    <scope>NUCLEOTIDE SEQUENCE [LARGE SCALE GENOMIC DNA]</scope>
    <source>
        <strain evidence="2 3">ST-119</strain>
    </source>
</reference>
<feature type="transmembrane region" description="Helical" evidence="1">
    <location>
        <begin position="140"/>
        <end position="157"/>
    </location>
</feature>
<feature type="transmembrane region" description="Helical" evidence="1">
    <location>
        <begin position="96"/>
        <end position="116"/>
    </location>
</feature>
<proteinExistence type="predicted"/>
<sequence>MGEMVFNERLTGGKDWATIVFILCFAVIAINKAFSENRFSEFLKLAYSDKYNKIYKESGNLGDSFTISFFIVQVISFGFFCQLLLSYFNLASKTNWVTFARLSTFIAVFILCKYLLEKIIATSFKIEEFNEQFNLIKVNYRTYAALLLLPVNVFLFYNDVSNILIIRIITGVIIGGIIGSYLISLRIFQKLIIGKVFYFILYLCALEIAPYYFLYYWFTKR</sequence>
<evidence type="ECO:0000313" key="3">
    <source>
        <dbReference type="Proteomes" id="UP001629156"/>
    </source>
</evidence>
<evidence type="ECO:0000313" key="2">
    <source>
        <dbReference type="EMBL" id="MFL9844561.1"/>
    </source>
</evidence>
<dbReference type="RefSeq" id="WP_408084814.1">
    <property type="nucleotide sequence ID" value="NZ_JBELPZ010000008.1"/>
</dbReference>
<organism evidence="2 3">
    <name type="scientific">Flavobacterium rhizosphaerae</name>
    <dbReference type="NCBI Taxonomy" id="3163298"/>
    <lineage>
        <taxon>Bacteria</taxon>
        <taxon>Pseudomonadati</taxon>
        <taxon>Bacteroidota</taxon>
        <taxon>Flavobacteriia</taxon>
        <taxon>Flavobacteriales</taxon>
        <taxon>Flavobacteriaceae</taxon>
        <taxon>Flavobacterium</taxon>
    </lineage>
</organism>
<dbReference type="Pfam" id="PF14093">
    <property type="entry name" value="DUF4271"/>
    <property type="match status" value="1"/>
</dbReference>
<feature type="transmembrane region" description="Helical" evidence="1">
    <location>
        <begin position="196"/>
        <end position="218"/>
    </location>
</feature>